<dbReference type="SUPFAM" id="SSF50729">
    <property type="entry name" value="PH domain-like"/>
    <property type="match status" value="1"/>
</dbReference>
<keyword evidence="4" id="KW-0597">Phosphoprotein</keyword>
<evidence type="ECO:0000256" key="3">
    <source>
        <dbReference type="ARBA" id="ARBA00022490"/>
    </source>
</evidence>
<dbReference type="InterPro" id="IPR001331">
    <property type="entry name" value="GDS_CDC24_CS"/>
</dbReference>
<feature type="domain" description="DH" evidence="11">
    <location>
        <begin position="590"/>
        <end position="772"/>
    </location>
</feature>
<feature type="compositionally biased region" description="Polar residues" evidence="8">
    <location>
        <begin position="964"/>
        <end position="973"/>
    </location>
</feature>
<dbReference type="InterPro" id="IPR001452">
    <property type="entry name" value="SH3_domain"/>
</dbReference>
<reference evidence="14" key="1">
    <citation type="submission" date="2025-08" db="UniProtKB">
        <authorList>
            <consortium name="RefSeq"/>
        </authorList>
    </citation>
    <scope>IDENTIFICATION</scope>
    <source>
        <tissue evidence="14">Testes</tissue>
    </source>
</reference>
<dbReference type="InterPro" id="IPR036865">
    <property type="entry name" value="CRAL-TRIO_dom_sf"/>
</dbReference>
<evidence type="ECO:0000313" key="13">
    <source>
        <dbReference type="Proteomes" id="UP000694865"/>
    </source>
</evidence>
<dbReference type="SMART" id="SM00233">
    <property type="entry name" value="PH"/>
    <property type="match status" value="1"/>
</dbReference>
<feature type="compositionally biased region" description="Basic residues" evidence="8">
    <location>
        <begin position="544"/>
        <end position="553"/>
    </location>
</feature>
<dbReference type="PROSITE" id="PS50003">
    <property type="entry name" value="PH_DOMAIN"/>
    <property type="match status" value="1"/>
</dbReference>
<evidence type="ECO:0000256" key="4">
    <source>
        <dbReference type="ARBA" id="ARBA00022553"/>
    </source>
</evidence>
<dbReference type="Pfam" id="PF23289">
    <property type="entry name" value="Spectrin_5"/>
    <property type="match status" value="1"/>
</dbReference>
<dbReference type="InterPro" id="IPR035899">
    <property type="entry name" value="DBL_dom_sf"/>
</dbReference>
<dbReference type="SUPFAM" id="SSF48065">
    <property type="entry name" value="DBL homology domain (DH-domain)"/>
    <property type="match status" value="1"/>
</dbReference>
<feature type="region of interest" description="Disordered" evidence="8">
    <location>
        <begin position="1077"/>
        <end position="1096"/>
    </location>
</feature>
<dbReference type="CDD" id="cd11856">
    <property type="entry name" value="SH3_p47phox_like"/>
    <property type="match status" value="1"/>
</dbReference>
<keyword evidence="13" id="KW-1185">Reference proteome</keyword>
<evidence type="ECO:0000256" key="6">
    <source>
        <dbReference type="ARBA" id="ARBA00049987"/>
    </source>
</evidence>
<evidence type="ECO:0000256" key="1">
    <source>
        <dbReference type="ARBA" id="ARBA00004496"/>
    </source>
</evidence>
<dbReference type="PROSITE" id="PS50010">
    <property type="entry name" value="DH_2"/>
    <property type="match status" value="1"/>
</dbReference>
<proteinExistence type="inferred from homology"/>
<feature type="domain" description="SH3" evidence="9">
    <location>
        <begin position="1009"/>
        <end position="1070"/>
    </location>
</feature>
<dbReference type="Gene3D" id="1.20.900.10">
    <property type="entry name" value="Dbl homology (DH) domain"/>
    <property type="match status" value="1"/>
</dbReference>
<dbReference type="SMART" id="SM00325">
    <property type="entry name" value="RhoGEF"/>
    <property type="match status" value="1"/>
</dbReference>
<dbReference type="PROSITE" id="PS50191">
    <property type="entry name" value="CRAL_TRIO"/>
    <property type="match status" value="1"/>
</dbReference>
<dbReference type="CDD" id="cd00170">
    <property type="entry name" value="SEC14"/>
    <property type="match status" value="1"/>
</dbReference>
<dbReference type="Pfam" id="PF00018">
    <property type="entry name" value="SH3_1"/>
    <property type="match status" value="1"/>
</dbReference>
<evidence type="ECO:0000256" key="2">
    <source>
        <dbReference type="ARBA" id="ARBA00022443"/>
    </source>
</evidence>
<dbReference type="CDD" id="cd00176">
    <property type="entry name" value="SPEC"/>
    <property type="match status" value="1"/>
</dbReference>
<dbReference type="Gene3D" id="2.30.29.30">
    <property type="entry name" value="Pleckstrin-homology domain (PH domain)/Phosphotyrosine-binding domain (PTB)"/>
    <property type="match status" value="1"/>
</dbReference>
<name>A0ABM0LU09_SACKO</name>
<evidence type="ECO:0000256" key="8">
    <source>
        <dbReference type="SAM" id="MobiDB-lite"/>
    </source>
</evidence>
<organism evidence="13 14">
    <name type="scientific">Saccoglossus kowalevskii</name>
    <name type="common">Acorn worm</name>
    <dbReference type="NCBI Taxonomy" id="10224"/>
    <lineage>
        <taxon>Eukaryota</taxon>
        <taxon>Metazoa</taxon>
        <taxon>Hemichordata</taxon>
        <taxon>Enteropneusta</taxon>
        <taxon>Harrimaniidae</taxon>
        <taxon>Saccoglossus</taxon>
    </lineage>
</organism>
<evidence type="ECO:0000256" key="5">
    <source>
        <dbReference type="ARBA" id="ARBA00022658"/>
    </source>
</evidence>
<dbReference type="SUPFAM" id="SSF46966">
    <property type="entry name" value="Spectrin repeat"/>
    <property type="match status" value="1"/>
</dbReference>
<accession>A0ABM0LU09</accession>
<dbReference type="InterPro" id="IPR018159">
    <property type="entry name" value="Spectrin/alpha-actinin"/>
</dbReference>
<dbReference type="InterPro" id="IPR055251">
    <property type="entry name" value="SOS1_NGEF_PH"/>
</dbReference>
<dbReference type="PROSITE" id="PS00741">
    <property type="entry name" value="DH_1"/>
    <property type="match status" value="1"/>
</dbReference>
<feature type="region of interest" description="Disordered" evidence="8">
    <location>
        <begin position="519"/>
        <end position="554"/>
    </location>
</feature>
<dbReference type="InterPro" id="IPR000219">
    <property type="entry name" value="DH_dom"/>
</dbReference>
<dbReference type="InterPro" id="IPR036028">
    <property type="entry name" value="SH3-like_dom_sf"/>
</dbReference>
<dbReference type="Gene3D" id="1.20.58.60">
    <property type="match status" value="1"/>
</dbReference>
<keyword evidence="5" id="KW-0344">Guanine-nucleotide releasing factor</keyword>
<comment type="similarity">
    <text evidence="6">Belongs to the MCF2 family.</text>
</comment>
<dbReference type="InterPro" id="IPR001251">
    <property type="entry name" value="CRAL-TRIO_dom"/>
</dbReference>
<comment type="subcellular location">
    <subcellularLocation>
        <location evidence="1">Cytoplasm</location>
    </subcellularLocation>
</comment>
<dbReference type="SUPFAM" id="SSF52087">
    <property type="entry name" value="CRAL/TRIO domain"/>
    <property type="match status" value="1"/>
</dbReference>
<sequence length="1096" mass="126255">MAENDDIKILDVAELLQANIAYISGGHTEEGFPIITFPECPVFNTVSDKDFVRVMTYLTTVPSLQEVDLGFVIIVDRREDKWSSVKSALGKIAGYFPGTVREVFVLRPSGFFQRTFTDVGFKFYRDEFKFKVFMLESLKELHDHFDKSQLTTQLEGDISYDQNEWLEMRVAIEKFSDNCDTISNELKSLGQQFNETQLPEDVQSTGILLTEHRKQRYELKEDLHSAIQLGGTLMNCMRKSLNISENNPMQRFSNSCAIQRLLAQLEETEKAFDVFWCDHELKLIQCLHLREFEQEYNEVKAALDSSLLSLNQMTELGDTVARVEMLIREYNLVKDKTQPFLCRNQKLILDGQEMINNKHYATNDIEPNLNDLKHLYDVISIKSERRGKALNASLDLQQRIDKANKWCSDGVDLLAAQSIDKCQLLEGAQFELKEIDNFVEKSQEINLDNPKEFHAMFDPILTPELKLIAQHTLKRIEDVQQMFEKRRSSLKKLAVKLERPVQAVVPAVPALNKSQALSTSMSSLGSKLTPPPSPSPSESDFRRQKSLLKKAKSAPKLNRQIEIVRDDTVDANLSTTDESDSENTDTLFSKRRHIMKELIDTERFYVKELLSIIEGYEYQMDNYELQHLIPPLLIGKRDVLFANLEDIHEFHRSIFLVDLENCRDTPPLVGRCFVSRKNELDKLYSIYCQNKPQSEILRRECGNDNDFFKECQQRLNHRLPLSAYLLKPVQRITKYQLLLKEMLKYSHNEEGYEALQEALDSMLHVLKYVNDSMHQLRITGFEGNLSEQGKLLMQGSFSVWVEHKKNNIRDIRFKPMQRHLFLYEKLFLFCKRREDEGPFDKTTYSYKNFIKMCDVGMTENIKSDKRKFELWLHGRSEVYVIQAPTFEIKNAWVREIRRVLQSQFEAAKATRRKSTSDKTIQNIENANKHLSLPGRTKRLPSPNTPPPANGNGNVIRRHRRSPSIDRTNANASPLPSDEMGEESDLEGWSTDEFTDDDMSESGRDMCKAITMNQYAALSEYNQVEKGELSMKEGDIVEVLKVGNDGWWFVKQVSNKEQGWVPASYLESLAKRASRSSISMASQGSQSSAGSGVTLNV</sequence>
<dbReference type="InterPro" id="IPR001849">
    <property type="entry name" value="PH_domain"/>
</dbReference>
<dbReference type="PANTHER" id="PTHR22826">
    <property type="entry name" value="RHO GUANINE EXCHANGE FACTOR-RELATED"/>
    <property type="match status" value="1"/>
</dbReference>
<dbReference type="PROSITE" id="PS50002">
    <property type="entry name" value="SH3"/>
    <property type="match status" value="1"/>
</dbReference>
<evidence type="ECO:0000313" key="14">
    <source>
        <dbReference type="RefSeq" id="XP_006811250.1"/>
    </source>
</evidence>
<dbReference type="InterPro" id="IPR056466">
    <property type="entry name" value="Spectrin_DBS"/>
</dbReference>
<dbReference type="Pfam" id="PF13716">
    <property type="entry name" value="CRAL_TRIO_2"/>
    <property type="match status" value="1"/>
</dbReference>
<feature type="region of interest" description="Disordered" evidence="8">
    <location>
        <begin position="905"/>
        <end position="1000"/>
    </location>
</feature>
<dbReference type="Proteomes" id="UP000694865">
    <property type="component" value="Unplaced"/>
</dbReference>
<dbReference type="InterPro" id="IPR051336">
    <property type="entry name" value="RhoGEF_Guanine_NuclExch_SF"/>
</dbReference>
<keyword evidence="3" id="KW-0963">Cytoplasm</keyword>
<feature type="domain" description="PH" evidence="10">
    <location>
        <begin position="784"/>
        <end position="901"/>
    </location>
</feature>
<dbReference type="Pfam" id="PF00621">
    <property type="entry name" value="RhoGEF"/>
    <property type="match status" value="1"/>
</dbReference>
<gene>
    <name evidence="14" type="primary">LOC102805359</name>
</gene>
<dbReference type="Gene3D" id="2.30.30.40">
    <property type="entry name" value="SH3 Domains"/>
    <property type="match status" value="1"/>
</dbReference>
<dbReference type="InterPro" id="IPR011993">
    <property type="entry name" value="PH-like_dom_sf"/>
</dbReference>
<protein>
    <submittedName>
        <fullName evidence="14">Guanine nucleotide exchange factor DBS-like</fullName>
    </submittedName>
</protein>
<dbReference type="RefSeq" id="XP_006811250.1">
    <property type="nucleotide sequence ID" value="XM_006811187.1"/>
</dbReference>
<dbReference type="SMART" id="SM00150">
    <property type="entry name" value="SPEC"/>
    <property type="match status" value="1"/>
</dbReference>
<dbReference type="CDD" id="cd00160">
    <property type="entry name" value="RhoGEF"/>
    <property type="match status" value="1"/>
</dbReference>
<keyword evidence="2 7" id="KW-0728">SH3 domain</keyword>
<dbReference type="SMART" id="SM00516">
    <property type="entry name" value="SEC14"/>
    <property type="match status" value="1"/>
</dbReference>
<dbReference type="PANTHER" id="PTHR22826:SF211">
    <property type="entry name" value="LD43457P"/>
    <property type="match status" value="1"/>
</dbReference>
<dbReference type="SMART" id="SM00326">
    <property type="entry name" value="SH3"/>
    <property type="match status" value="1"/>
</dbReference>
<evidence type="ECO:0000259" key="12">
    <source>
        <dbReference type="PROSITE" id="PS50191"/>
    </source>
</evidence>
<dbReference type="GeneID" id="102805359"/>
<evidence type="ECO:0000259" key="10">
    <source>
        <dbReference type="PROSITE" id="PS50003"/>
    </source>
</evidence>
<dbReference type="SUPFAM" id="SSF50044">
    <property type="entry name" value="SH3-domain"/>
    <property type="match status" value="1"/>
</dbReference>
<evidence type="ECO:0000259" key="9">
    <source>
        <dbReference type="PROSITE" id="PS50002"/>
    </source>
</evidence>
<dbReference type="Pfam" id="PF22697">
    <property type="entry name" value="SOS1_NGEF_PH"/>
    <property type="match status" value="1"/>
</dbReference>
<feature type="domain" description="CRAL-TRIO" evidence="12">
    <location>
        <begin position="11"/>
        <end position="162"/>
    </location>
</feature>
<evidence type="ECO:0000259" key="11">
    <source>
        <dbReference type="PROSITE" id="PS50010"/>
    </source>
</evidence>
<evidence type="ECO:0000256" key="7">
    <source>
        <dbReference type="PROSITE-ProRule" id="PRU00192"/>
    </source>
</evidence>
<dbReference type="Gene3D" id="3.40.525.10">
    <property type="entry name" value="CRAL-TRIO lipid binding domain"/>
    <property type="match status" value="1"/>
</dbReference>